<keyword evidence="1" id="KW-1185">Reference proteome</keyword>
<dbReference type="AlphaFoldDB" id="A0A5S6Q2L7"/>
<evidence type="ECO:0000313" key="1">
    <source>
        <dbReference type="Proteomes" id="UP000046395"/>
    </source>
</evidence>
<proteinExistence type="predicted"/>
<dbReference type="Proteomes" id="UP000046395">
    <property type="component" value="Unassembled WGS sequence"/>
</dbReference>
<accession>A0A5S6Q2L7</accession>
<reference evidence="2" key="1">
    <citation type="submission" date="2019-12" db="UniProtKB">
        <authorList>
            <consortium name="WormBaseParasite"/>
        </authorList>
    </citation>
    <scope>IDENTIFICATION</scope>
</reference>
<organism evidence="1 2">
    <name type="scientific">Trichuris muris</name>
    <name type="common">Mouse whipworm</name>
    <dbReference type="NCBI Taxonomy" id="70415"/>
    <lineage>
        <taxon>Eukaryota</taxon>
        <taxon>Metazoa</taxon>
        <taxon>Ecdysozoa</taxon>
        <taxon>Nematoda</taxon>
        <taxon>Enoplea</taxon>
        <taxon>Dorylaimia</taxon>
        <taxon>Trichinellida</taxon>
        <taxon>Trichuridae</taxon>
        <taxon>Trichuris</taxon>
    </lineage>
</organism>
<evidence type="ECO:0000313" key="2">
    <source>
        <dbReference type="WBParaSite" id="TMUE_0000001476.1"/>
    </source>
</evidence>
<protein>
    <submittedName>
        <fullName evidence="2">Uncharacterized protein</fullName>
    </submittedName>
</protein>
<name>A0A5S6Q2L7_TRIMR</name>
<dbReference type="WBParaSite" id="TMUE_0000001476.1">
    <property type="protein sequence ID" value="TMUE_0000001476.1"/>
    <property type="gene ID" value="WBGene00297369"/>
</dbReference>
<sequence>MILPAQGIQGPKARHTETCVNQTAVSQSRIYGNNVRWALGSNLRGAGAKGWRPLLYKQTTIDFLLRIRRVPALTAVARAAPTHFQVRRAVQDDPLRRQWQAGSLTGAVHLLNGNAGVPSTNRDRESVAYRSF</sequence>